<evidence type="ECO:0000313" key="2">
    <source>
        <dbReference type="Proteomes" id="UP000693946"/>
    </source>
</evidence>
<dbReference type="Proteomes" id="UP000693946">
    <property type="component" value="Unassembled WGS sequence"/>
</dbReference>
<sequence length="164" mass="18415">MAIPKSEYDVMTIPKSNDHAASWRWRYRSQNAASILKSGNRSVGDIGSLKCDVMAILNVMAILKSNHGVIMAILKSLECSVMAIRSRNTTSRRYENRNAASAIPRSHGLMRSQKSRHGDTKSKYGVMAILKSEYNVMAILSHKCGVMAILKSRRHGDRMASWRY</sequence>
<organism evidence="1 2">
    <name type="scientific">Solea senegalensis</name>
    <name type="common">Senegalese sole</name>
    <dbReference type="NCBI Taxonomy" id="28829"/>
    <lineage>
        <taxon>Eukaryota</taxon>
        <taxon>Metazoa</taxon>
        <taxon>Chordata</taxon>
        <taxon>Craniata</taxon>
        <taxon>Vertebrata</taxon>
        <taxon>Euteleostomi</taxon>
        <taxon>Actinopterygii</taxon>
        <taxon>Neopterygii</taxon>
        <taxon>Teleostei</taxon>
        <taxon>Neoteleostei</taxon>
        <taxon>Acanthomorphata</taxon>
        <taxon>Carangaria</taxon>
        <taxon>Pleuronectiformes</taxon>
        <taxon>Pleuronectoidei</taxon>
        <taxon>Soleidae</taxon>
        <taxon>Solea</taxon>
    </lineage>
</organism>
<evidence type="ECO:0000313" key="1">
    <source>
        <dbReference type="EMBL" id="KAG7468972.1"/>
    </source>
</evidence>
<gene>
    <name evidence="1" type="ORF">JOB18_000682</name>
</gene>
<proteinExistence type="predicted"/>
<dbReference type="EMBL" id="JAGKHQ010000345">
    <property type="protein sequence ID" value="KAG7468972.1"/>
    <property type="molecule type" value="Genomic_DNA"/>
</dbReference>
<accession>A0AAV6PKY3</accession>
<dbReference type="AlphaFoldDB" id="A0AAV6PKY3"/>
<keyword evidence="2" id="KW-1185">Reference proteome</keyword>
<protein>
    <submittedName>
        <fullName evidence="1">Uncharacterized protein</fullName>
    </submittedName>
</protein>
<comment type="caution">
    <text evidence="1">The sequence shown here is derived from an EMBL/GenBank/DDBJ whole genome shotgun (WGS) entry which is preliminary data.</text>
</comment>
<name>A0AAV6PKY3_SOLSE</name>
<reference evidence="1 2" key="1">
    <citation type="journal article" date="2021" name="Sci. Rep.">
        <title>Chromosome anchoring in Senegalese sole (Solea senegalensis) reveals sex-associated markers and genome rearrangements in flatfish.</title>
        <authorList>
            <person name="Guerrero-Cozar I."/>
            <person name="Gomez-Garrido J."/>
            <person name="Berbel C."/>
            <person name="Martinez-Blanch J.F."/>
            <person name="Alioto T."/>
            <person name="Claros M.G."/>
            <person name="Gagnaire P.A."/>
            <person name="Manchado M."/>
        </authorList>
    </citation>
    <scope>NUCLEOTIDE SEQUENCE [LARGE SCALE GENOMIC DNA]</scope>
    <source>
        <strain evidence="1">Sse05_10M</strain>
    </source>
</reference>